<dbReference type="AlphaFoldDB" id="A0A919BJ10"/>
<organism evidence="1 2">
    <name type="scientific">Thalassotalea marina</name>
    <dbReference type="NCBI Taxonomy" id="1673741"/>
    <lineage>
        <taxon>Bacteria</taxon>
        <taxon>Pseudomonadati</taxon>
        <taxon>Pseudomonadota</taxon>
        <taxon>Gammaproteobacteria</taxon>
        <taxon>Alteromonadales</taxon>
        <taxon>Colwelliaceae</taxon>
        <taxon>Thalassotalea</taxon>
    </lineage>
</organism>
<reference evidence="1" key="2">
    <citation type="submission" date="2020-09" db="EMBL/GenBank/DDBJ databases">
        <authorList>
            <person name="Sun Q."/>
            <person name="Kim S."/>
        </authorList>
    </citation>
    <scope>NUCLEOTIDE SEQUENCE</scope>
    <source>
        <strain evidence="1">KCTC 42731</strain>
    </source>
</reference>
<evidence type="ECO:0008006" key="3">
    <source>
        <dbReference type="Google" id="ProtNLM"/>
    </source>
</evidence>
<gene>
    <name evidence="1" type="ORF">GCM10017161_18660</name>
</gene>
<dbReference type="EMBL" id="BNCK01000004">
    <property type="protein sequence ID" value="GHF91147.1"/>
    <property type="molecule type" value="Genomic_DNA"/>
</dbReference>
<dbReference type="Pfam" id="PF10282">
    <property type="entry name" value="Lactonase"/>
    <property type="match status" value="1"/>
</dbReference>
<keyword evidence="2" id="KW-1185">Reference proteome</keyword>
<dbReference type="InterPro" id="IPR011044">
    <property type="entry name" value="Quino_amine_DH_bsu"/>
</dbReference>
<accession>A0A919BJ10</accession>
<name>A0A919BJ10_9GAMM</name>
<dbReference type="InterPro" id="IPR015943">
    <property type="entry name" value="WD40/YVTN_repeat-like_dom_sf"/>
</dbReference>
<protein>
    <recommendedName>
        <fullName evidence="3">Lactonase family protein</fullName>
    </recommendedName>
</protein>
<dbReference type="PANTHER" id="PTHR47197">
    <property type="entry name" value="PROTEIN NIRF"/>
    <property type="match status" value="1"/>
</dbReference>
<comment type="caution">
    <text evidence="1">The sequence shown here is derived from an EMBL/GenBank/DDBJ whole genome shotgun (WGS) entry which is preliminary data.</text>
</comment>
<dbReference type="SUPFAM" id="SSF50969">
    <property type="entry name" value="YVTN repeat-like/Quinoprotein amine dehydrogenase"/>
    <property type="match status" value="1"/>
</dbReference>
<proteinExistence type="predicted"/>
<dbReference type="Proteomes" id="UP000623842">
    <property type="component" value="Unassembled WGS sequence"/>
</dbReference>
<evidence type="ECO:0000313" key="2">
    <source>
        <dbReference type="Proteomes" id="UP000623842"/>
    </source>
</evidence>
<dbReference type="Gene3D" id="2.130.10.10">
    <property type="entry name" value="YVTN repeat-like/Quinoprotein amine dehydrogenase"/>
    <property type="match status" value="2"/>
</dbReference>
<dbReference type="InterPro" id="IPR051200">
    <property type="entry name" value="Host-pathogen_enzymatic-act"/>
</dbReference>
<dbReference type="PANTHER" id="PTHR47197:SF3">
    <property type="entry name" value="DIHYDRO-HEME D1 DEHYDROGENASE"/>
    <property type="match status" value="1"/>
</dbReference>
<reference evidence="1" key="1">
    <citation type="journal article" date="2014" name="Int. J. Syst. Evol. Microbiol.">
        <title>Complete genome sequence of Corynebacterium casei LMG S-19264T (=DSM 44701T), isolated from a smear-ripened cheese.</title>
        <authorList>
            <consortium name="US DOE Joint Genome Institute (JGI-PGF)"/>
            <person name="Walter F."/>
            <person name="Albersmeier A."/>
            <person name="Kalinowski J."/>
            <person name="Ruckert C."/>
        </authorList>
    </citation>
    <scope>NUCLEOTIDE SEQUENCE</scope>
    <source>
        <strain evidence="1">KCTC 42731</strain>
    </source>
</reference>
<dbReference type="InterPro" id="IPR019405">
    <property type="entry name" value="Lactonase_7-beta_prop"/>
</dbReference>
<sequence>MQLIQLLKDDSNNIDGLGNPRRIEVSSDNQKVYITSGDDNAFAVFNADNNFRLTLGKVFKNSTGGISGLEGASGVVVLEKTKQVVVTGFYDGALTRFTDKHNGFNFTEVVSDGLSYEEVFDSDKSVAKLDHLGILGAWDVVKTNDEQQLFVAGYMSNAVAIFDIQKDGSMVFNKKLTVANPLKSNLGKPISLALSPDQTALYVLGFDENQLTVFARDNKGSLTAKQVIIDDVNGVKQFVNPQSIVVSPDGKFLYIACAGTSSLVVFQKLANGTLEFLQSITNKSIDDIGLAGASTLAIDPLGTTIYAAGESGHGLYIFDVGADGKLSFDSKMTHVAGTELKTISSITITPNNKHLLVATGKENSLFVFKINQ</sequence>
<evidence type="ECO:0000313" key="1">
    <source>
        <dbReference type="EMBL" id="GHF91147.1"/>
    </source>
</evidence>